<dbReference type="EMBL" id="BOOI01000046">
    <property type="protein sequence ID" value="GIH86476.1"/>
    <property type="molecule type" value="Genomic_DNA"/>
</dbReference>
<reference evidence="1" key="1">
    <citation type="submission" date="2021-01" db="EMBL/GenBank/DDBJ databases">
        <title>Whole genome shotgun sequence of Planobispora rosea NBRC 15558.</title>
        <authorList>
            <person name="Komaki H."/>
            <person name="Tamura T."/>
        </authorList>
    </citation>
    <scope>NUCLEOTIDE SEQUENCE</scope>
    <source>
        <strain evidence="1">NBRC 15558</strain>
    </source>
</reference>
<keyword evidence="2" id="KW-1185">Reference proteome</keyword>
<proteinExistence type="predicted"/>
<gene>
    <name evidence="1" type="ORF">Pro02_48840</name>
</gene>
<name>A0A8J3WG27_PLARO</name>
<evidence type="ECO:0000313" key="2">
    <source>
        <dbReference type="Proteomes" id="UP000655044"/>
    </source>
</evidence>
<dbReference type="Proteomes" id="UP000655044">
    <property type="component" value="Unassembled WGS sequence"/>
</dbReference>
<organism evidence="1 2">
    <name type="scientific">Planobispora rosea</name>
    <dbReference type="NCBI Taxonomy" id="35762"/>
    <lineage>
        <taxon>Bacteria</taxon>
        <taxon>Bacillati</taxon>
        <taxon>Actinomycetota</taxon>
        <taxon>Actinomycetes</taxon>
        <taxon>Streptosporangiales</taxon>
        <taxon>Streptosporangiaceae</taxon>
        <taxon>Planobispora</taxon>
    </lineage>
</organism>
<evidence type="ECO:0000313" key="1">
    <source>
        <dbReference type="EMBL" id="GIH86476.1"/>
    </source>
</evidence>
<dbReference type="RefSeq" id="WP_189243046.1">
    <property type="nucleotide sequence ID" value="NZ_BMQP01000026.1"/>
</dbReference>
<sequence>MDVTALITRTEIRKIVGLLGITPEDPHPNVSIRATTINGIQASPVSIERAAHAVAELRQEQDEDDFDPSDYPDLFRTAHTTGGAATAIEEHDPEADRRVAAEIVRMLTERFAL</sequence>
<accession>A0A8J3WG27</accession>
<dbReference type="AlphaFoldDB" id="A0A8J3WG27"/>
<comment type="caution">
    <text evidence="1">The sequence shown here is derived from an EMBL/GenBank/DDBJ whole genome shotgun (WGS) entry which is preliminary data.</text>
</comment>
<protein>
    <submittedName>
        <fullName evidence="1">Uncharacterized protein</fullName>
    </submittedName>
</protein>